<organism evidence="2">
    <name type="scientific">marine metagenome</name>
    <dbReference type="NCBI Taxonomy" id="408172"/>
    <lineage>
        <taxon>unclassified sequences</taxon>
        <taxon>metagenomes</taxon>
        <taxon>ecological metagenomes</taxon>
    </lineage>
</organism>
<sequence length="258" mass="29664">MKVIILAGGFGTRLSEATDVIPKPMIEIGGKPILWHIMKIYSTYGFDEFIILLGYKGYVIKEYFMNYFLHQNSVEINLENNEFKFFENKSEPWKITLLETGLNTMTGGRIKYAKKLVGDEAFFLTYGDGLSDVNIRETLSFHQEHGKVITMTSIQPPSRYGALSIEKNNFVADFLEKPEGEGSWINGGFFVCQPKVFDYIAGDATVFEQEPLNELVKDKEMLAWKHQGFWGCMDTLRDKNYLNEIWETGAAPWKTWED</sequence>
<dbReference type="InterPro" id="IPR046981">
    <property type="entry name" value="G1P_cyt_trans"/>
</dbReference>
<proteinExistence type="predicted"/>
<feature type="domain" description="Nucleotidyl transferase" evidence="1">
    <location>
        <begin position="2"/>
        <end position="204"/>
    </location>
</feature>
<gene>
    <name evidence="2" type="ORF">METZ01_LOCUS383822</name>
</gene>
<dbReference type="GO" id="GO:0047343">
    <property type="term" value="F:glucose-1-phosphate cytidylyltransferase activity"/>
    <property type="evidence" value="ECO:0007669"/>
    <property type="project" value="InterPro"/>
</dbReference>
<dbReference type="GO" id="GO:0009243">
    <property type="term" value="P:O antigen biosynthetic process"/>
    <property type="evidence" value="ECO:0007669"/>
    <property type="project" value="InterPro"/>
</dbReference>
<dbReference type="InterPro" id="IPR005835">
    <property type="entry name" value="NTP_transferase_dom"/>
</dbReference>
<dbReference type="InterPro" id="IPR029044">
    <property type="entry name" value="Nucleotide-diphossugar_trans"/>
</dbReference>
<reference evidence="2" key="1">
    <citation type="submission" date="2018-05" db="EMBL/GenBank/DDBJ databases">
        <authorList>
            <person name="Lanie J.A."/>
            <person name="Ng W.-L."/>
            <person name="Kazmierczak K.M."/>
            <person name="Andrzejewski T.M."/>
            <person name="Davidsen T.M."/>
            <person name="Wayne K.J."/>
            <person name="Tettelin H."/>
            <person name="Glass J.I."/>
            <person name="Rusch D."/>
            <person name="Podicherti R."/>
            <person name="Tsui H.-C.T."/>
            <person name="Winkler M.E."/>
        </authorList>
    </citation>
    <scope>NUCLEOTIDE SEQUENCE</scope>
</reference>
<dbReference type="Pfam" id="PF00483">
    <property type="entry name" value="NTP_transferase"/>
    <property type="match status" value="1"/>
</dbReference>
<dbReference type="SUPFAM" id="SSF53448">
    <property type="entry name" value="Nucleotide-diphospho-sugar transferases"/>
    <property type="match status" value="1"/>
</dbReference>
<evidence type="ECO:0000259" key="1">
    <source>
        <dbReference type="Pfam" id="PF00483"/>
    </source>
</evidence>
<evidence type="ECO:0000313" key="2">
    <source>
        <dbReference type="EMBL" id="SVD30968.1"/>
    </source>
</evidence>
<dbReference type="NCBIfam" id="TIGR02623">
    <property type="entry name" value="G1P_cyt_trans"/>
    <property type="match status" value="1"/>
</dbReference>
<name>A0A382UBB4_9ZZZZ</name>
<dbReference type="PANTHER" id="PTHR47183">
    <property type="entry name" value="GLUCOSE-1-PHOSPHATE CYTIDYLYLTRANSFERASE-RELATED"/>
    <property type="match status" value="1"/>
</dbReference>
<dbReference type="InterPro" id="IPR013446">
    <property type="entry name" value="G1P_cyt_trans-like"/>
</dbReference>
<dbReference type="CDD" id="cd02524">
    <property type="entry name" value="G1P_cytidylyltransferase"/>
    <property type="match status" value="1"/>
</dbReference>
<protein>
    <recommendedName>
        <fullName evidence="1">Nucleotidyl transferase domain-containing protein</fullName>
    </recommendedName>
</protein>
<dbReference type="PANTHER" id="PTHR47183:SF1">
    <property type="entry name" value="GLUCOSE-1-PHOSPHATE CYTIDYLYLTRANSFERASE"/>
    <property type="match status" value="1"/>
</dbReference>
<accession>A0A382UBB4</accession>
<dbReference type="Gene3D" id="3.90.550.10">
    <property type="entry name" value="Spore Coat Polysaccharide Biosynthesis Protein SpsA, Chain A"/>
    <property type="match status" value="1"/>
</dbReference>
<dbReference type="EMBL" id="UINC01142565">
    <property type="protein sequence ID" value="SVD30968.1"/>
    <property type="molecule type" value="Genomic_DNA"/>
</dbReference>
<dbReference type="AlphaFoldDB" id="A0A382UBB4"/>